<proteinExistence type="predicted"/>
<protein>
    <submittedName>
        <fullName evidence="2">Chromosome partitioning protein, parA family protein</fullName>
    </submittedName>
</protein>
<organism evidence="2 3">
    <name type="scientific">gamma proteobacterium HTCC2207</name>
    <dbReference type="NCBI Taxonomy" id="314287"/>
    <lineage>
        <taxon>Bacteria</taxon>
        <taxon>Pseudomonadati</taxon>
        <taxon>Pseudomonadota</taxon>
        <taxon>Gammaproteobacteria</taxon>
        <taxon>Cellvibrionales</taxon>
        <taxon>Porticoccaceae</taxon>
        <taxon>SAR92 clade</taxon>
    </lineage>
</organism>
<feature type="domain" description="AAA" evidence="1">
    <location>
        <begin position="5"/>
        <end position="180"/>
    </location>
</feature>
<comment type="caution">
    <text evidence="2">The sequence shown here is derived from an EMBL/GenBank/DDBJ whole genome shotgun (WGS) entry which is preliminary data.</text>
</comment>
<dbReference type="AlphaFoldDB" id="Q1YPM7"/>
<dbReference type="Proteomes" id="UP000005555">
    <property type="component" value="Unassembled WGS sequence"/>
</dbReference>
<accession>Q1YPM7</accession>
<dbReference type="OrthoDB" id="9785810at2"/>
<keyword evidence="3" id="KW-1185">Reference proteome</keyword>
<reference evidence="2 3" key="1">
    <citation type="submission" date="2006-03" db="EMBL/GenBank/DDBJ databases">
        <authorList>
            <person name="Giovannoni S.J."/>
            <person name="Cho J.-C."/>
            <person name="Ferriera S."/>
            <person name="Johnson J."/>
            <person name="Kravitz S."/>
            <person name="Halpern A."/>
            <person name="Remington K."/>
            <person name="Beeson K."/>
            <person name="Tran B."/>
            <person name="Rogers Y.-H."/>
            <person name="Friedman R."/>
            <person name="Venter J.C."/>
        </authorList>
    </citation>
    <scope>NUCLEOTIDE SEQUENCE [LARGE SCALE GENOMIC DNA]</scope>
    <source>
        <strain evidence="2 3">HTCC2207</strain>
    </source>
</reference>
<dbReference type="InterPro" id="IPR027417">
    <property type="entry name" value="P-loop_NTPase"/>
</dbReference>
<dbReference type="SUPFAM" id="SSF52540">
    <property type="entry name" value="P-loop containing nucleoside triphosphate hydrolases"/>
    <property type="match status" value="1"/>
</dbReference>
<dbReference type="Gene3D" id="3.40.50.300">
    <property type="entry name" value="P-loop containing nucleotide triphosphate hydrolases"/>
    <property type="match status" value="1"/>
</dbReference>
<dbReference type="InterPro" id="IPR025669">
    <property type="entry name" value="AAA_dom"/>
</dbReference>
<dbReference type="InterPro" id="IPR050678">
    <property type="entry name" value="DNA_Partitioning_ATPase"/>
</dbReference>
<dbReference type="CDD" id="cd02042">
    <property type="entry name" value="ParAB_family"/>
    <property type="match status" value="1"/>
</dbReference>
<dbReference type="PANTHER" id="PTHR13696:SF52">
    <property type="entry name" value="PARA FAMILY PROTEIN CT_582"/>
    <property type="match status" value="1"/>
</dbReference>
<gene>
    <name evidence="2" type="ORF">GB2207_00740</name>
</gene>
<name>Q1YPM7_9GAMM</name>
<dbReference type="Pfam" id="PF13614">
    <property type="entry name" value="AAA_31"/>
    <property type="match status" value="1"/>
</dbReference>
<evidence type="ECO:0000313" key="2">
    <source>
        <dbReference type="EMBL" id="EAS46144.1"/>
    </source>
</evidence>
<dbReference type="PANTHER" id="PTHR13696">
    <property type="entry name" value="P-LOOP CONTAINING NUCLEOSIDE TRIPHOSPHATE HYDROLASE"/>
    <property type="match status" value="1"/>
</dbReference>
<sequence length="259" mass="29295">MRRIIFNEKGGVGKSSITCNLAAISASRGKRTLVVDLDSQCNSTHYLLGDSPEESTVADYFDGTLEFSSKLNEPLDYVHETPYENLFVLPSSVNLLALEHKLESRQKIYKLRDLLNKLDDDFDEIYIDTAPALNFYTRSALIAGDSVLIPFDCDAFSRQALYSILDVIYEIREDHNEDLSVGGIVVNQFQPTASLPSRLIAEMKKEKLPVIPTYLNQSVKMKESHNESVPLIYFAPSHKLTGQYIALFDHLSRKRRGKK</sequence>
<dbReference type="eggNOG" id="COG1192">
    <property type="taxonomic scope" value="Bacteria"/>
</dbReference>
<evidence type="ECO:0000259" key="1">
    <source>
        <dbReference type="Pfam" id="PF13614"/>
    </source>
</evidence>
<evidence type="ECO:0000313" key="3">
    <source>
        <dbReference type="Proteomes" id="UP000005555"/>
    </source>
</evidence>
<dbReference type="STRING" id="314287.GB2207_00740"/>
<dbReference type="HOGENOM" id="CLU_037612_1_4_6"/>
<dbReference type="EMBL" id="AAPI01000009">
    <property type="protein sequence ID" value="EAS46144.1"/>
    <property type="molecule type" value="Genomic_DNA"/>
</dbReference>